<protein>
    <submittedName>
        <fullName evidence="1">Uncharacterized protein</fullName>
    </submittedName>
</protein>
<evidence type="ECO:0000313" key="1">
    <source>
        <dbReference type="EMBL" id="PIO63318.1"/>
    </source>
</evidence>
<dbReference type="AlphaFoldDB" id="A0A2G9TZI2"/>
<name>A0A2G9TZI2_TELCI</name>
<accession>A0A2G9TZI2</accession>
<organism evidence="1 2">
    <name type="scientific">Teladorsagia circumcincta</name>
    <name type="common">Brown stomach worm</name>
    <name type="synonym">Ostertagia circumcincta</name>
    <dbReference type="NCBI Taxonomy" id="45464"/>
    <lineage>
        <taxon>Eukaryota</taxon>
        <taxon>Metazoa</taxon>
        <taxon>Ecdysozoa</taxon>
        <taxon>Nematoda</taxon>
        <taxon>Chromadorea</taxon>
        <taxon>Rhabditida</taxon>
        <taxon>Rhabditina</taxon>
        <taxon>Rhabditomorpha</taxon>
        <taxon>Strongyloidea</taxon>
        <taxon>Trichostrongylidae</taxon>
        <taxon>Teladorsagia</taxon>
    </lineage>
</organism>
<sequence>MIHFRILPYPPDVLLNRDVTSEDIKYVREMLDPLQIETEGVTRLRNNWTKKTSRLTAFGAEPLRSGILAGSPRAVMGIRERFIKSAHYFVSMVHSTALESNYSQMSFRKKLENALEKAKEGLPPTIVWQ</sequence>
<proteinExistence type="predicted"/>
<dbReference type="Proteomes" id="UP000230423">
    <property type="component" value="Unassembled WGS sequence"/>
</dbReference>
<keyword evidence="2" id="KW-1185">Reference proteome</keyword>
<reference evidence="1 2" key="1">
    <citation type="submission" date="2015-09" db="EMBL/GenBank/DDBJ databases">
        <title>Draft genome of the parasitic nematode Teladorsagia circumcincta isolate WARC Sus (inbred).</title>
        <authorList>
            <person name="Mitreva M."/>
        </authorList>
    </citation>
    <scope>NUCLEOTIDE SEQUENCE [LARGE SCALE GENOMIC DNA]</scope>
    <source>
        <strain evidence="1 2">S</strain>
    </source>
</reference>
<gene>
    <name evidence="1" type="ORF">TELCIR_15082</name>
</gene>
<evidence type="ECO:0000313" key="2">
    <source>
        <dbReference type="Proteomes" id="UP000230423"/>
    </source>
</evidence>
<dbReference type="EMBL" id="KZ351037">
    <property type="protein sequence ID" value="PIO63318.1"/>
    <property type="molecule type" value="Genomic_DNA"/>
</dbReference>